<evidence type="ECO:0000256" key="3">
    <source>
        <dbReference type="ARBA" id="ARBA00023125"/>
    </source>
</evidence>
<dbReference type="InterPro" id="IPR010982">
    <property type="entry name" value="Lambda_DNA-bd_dom_sf"/>
</dbReference>
<dbReference type="Gene3D" id="1.10.260.40">
    <property type="entry name" value="lambda repressor-like DNA-binding domains"/>
    <property type="match status" value="1"/>
</dbReference>
<sequence>MATAPSTKKPVNKDWHWKDLLAALAKRGWSLRQIGLAEGYPDGSALGETARRAYPKAEAILAAYAGIDHPMVIWPSRYDAHGNPNRRRGPAPRKGTPPRKATTHVLAGNPQKAAAA</sequence>
<keyword evidence="2" id="KW-0805">Transcription regulation</keyword>
<dbReference type="Proteomes" id="UP000251842">
    <property type="component" value="Chromosome"/>
</dbReference>
<feature type="region of interest" description="Disordered" evidence="5">
    <location>
        <begin position="76"/>
        <end position="116"/>
    </location>
</feature>
<comment type="similarity">
    <text evidence="1">Belongs to the ner transcriptional regulatory family.</text>
</comment>
<evidence type="ECO:0000256" key="5">
    <source>
        <dbReference type="SAM" id="MobiDB-lite"/>
    </source>
</evidence>
<reference evidence="8" key="1">
    <citation type="submission" date="2018-05" db="EMBL/GenBank/DDBJ databases">
        <title>Luteimonas pekinense sp. nov., isolated from human Meibomian gland secretions, Beijing, China.</title>
        <authorList>
            <person name="Wen T."/>
            <person name="Bai H."/>
            <person name="Lv H."/>
        </authorList>
    </citation>
    <scope>NUCLEOTIDE SEQUENCE [LARGE SCALE GENOMIC DNA]</scope>
    <source>
        <strain evidence="8">83-4</strain>
    </source>
</reference>
<dbReference type="GO" id="GO:0003677">
    <property type="term" value="F:DNA binding"/>
    <property type="evidence" value="ECO:0007669"/>
    <property type="project" value="UniProtKB-KW"/>
</dbReference>
<keyword evidence="8" id="KW-1185">Reference proteome</keyword>
<dbReference type="SUPFAM" id="SSF47413">
    <property type="entry name" value="lambda repressor-like DNA-binding domains"/>
    <property type="match status" value="1"/>
</dbReference>
<accession>A0A344J3R6</accession>
<proteinExistence type="inferred from homology"/>
<evidence type="ECO:0000256" key="2">
    <source>
        <dbReference type="ARBA" id="ARBA00023015"/>
    </source>
</evidence>
<name>A0A344J3R6_9GAMM</name>
<keyword evidence="4" id="KW-0804">Transcription</keyword>
<dbReference type="Pfam" id="PF13693">
    <property type="entry name" value="HTH_35"/>
    <property type="match status" value="1"/>
</dbReference>
<evidence type="ECO:0000313" key="8">
    <source>
        <dbReference type="Proteomes" id="UP000251842"/>
    </source>
</evidence>
<gene>
    <name evidence="7" type="ORF">DCD74_02310</name>
</gene>
<evidence type="ECO:0000256" key="1">
    <source>
        <dbReference type="ARBA" id="ARBA00006157"/>
    </source>
</evidence>
<dbReference type="AlphaFoldDB" id="A0A344J3R6"/>
<dbReference type="InterPro" id="IPR038722">
    <property type="entry name" value="Ner_HTH_dom"/>
</dbReference>
<organism evidence="7 8">
    <name type="scientific">Solilutibacter oculi</name>
    <dbReference type="NCBI Taxonomy" id="2698682"/>
    <lineage>
        <taxon>Bacteria</taxon>
        <taxon>Pseudomonadati</taxon>
        <taxon>Pseudomonadota</taxon>
        <taxon>Gammaproteobacteria</taxon>
        <taxon>Lysobacterales</taxon>
        <taxon>Lysobacteraceae</taxon>
        <taxon>Solilutibacter</taxon>
    </lineage>
</organism>
<dbReference type="RefSeq" id="WP_112925892.1">
    <property type="nucleotide sequence ID" value="NZ_CP029556.1"/>
</dbReference>
<evidence type="ECO:0000313" key="7">
    <source>
        <dbReference type="EMBL" id="AXA83676.1"/>
    </source>
</evidence>
<dbReference type="OrthoDB" id="5405994at2"/>
<evidence type="ECO:0000259" key="6">
    <source>
        <dbReference type="Pfam" id="PF13693"/>
    </source>
</evidence>
<feature type="domain" description="Ner winged helix-turn-helix DNA-binding" evidence="6">
    <location>
        <begin position="14"/>
        <end position="87"/>
    </location>
</feature>
<dbReference type="EMBL" id="CP029556">
    <property type="protein sequence ID" value="AXA83676.1"/>
    <property type="molecule type" value="Genomic_DNA"/>
</dbReference>
<dbReference type="KEGG" id="lue:DCD74_02310"/>
<protein>
    <submittedName>
        <fullName evidence="7">Transcriptional regulator</fullName>
    </submittedName>
</protein>
<evidence type="ECO:0000256" key="4">
    <source>
        <dbReference type="ARBA" id="ARBA00023163"/>
    </source>
</evidence>
<keyword evidence="3" id="KW-0238">DNA-binding</keyword>